<dbReference type="InterPro" id="IPR043129">
    <property type="entry name" value="ATPase_NBD"/>
</dbReference>
<evidence type="ECO:0000313" key="2">
    <source>
        <dbReference type="EMBL" id="SIS94226.1"/>
    </source>
</evidence>
<dbReference type="PANTHER" id="PTHR43190">
    <property type="entry name" value="N-ACETYL-D-GLUCOSAMINE KINASE"/>
    <property type="match status" value="1"/>
</dbReference>
<dbReference type="CDD" id="cd24082">
    <property type="entry name" value="ASKHA_NBD_GspK-like"/>
    <property type="match status" value="1"/>
</dbReference>
<sequence>MSEESAQPLTDIPAVFALAGVVSDDIARQAETALPLARVRVCEDRLAALRGALGKDDGAVLHAGTGSFLARQQDGRARFAGGWGPQLGDEGSGYWIGREALRHGLRVFEKRAAPGDLARWLGAEIGAGPALIAFARSGSVKSIAALAPCVVDAAASDPAAGDILSRAATHLADNLADLSDDLPQRLCLTGGVAPHLEPYLPSALQARVTAPDGTPLDGALAMARDLAVAQ</sequence>
<dbReference type="SUPFAM" id="SSF53067">
    <property type="entry name" value="Actin-like ATPase domain"/>
    <property type="match status" value="1"/>
</dbReference>
<dbReference type="Gene3D" id="3.30.420.40">
    <property type="match status" value="1"/>
</dbReference>
<organism evidence="2 3">
    <name type="scientific">Roseivivax lentus</name>
    <dbReference type="NCBI Taxonomy" id="633194"/>
    <lineage>
        <taxon>Bacteria</taxon>
        <taxon>Pseudomonadati</taxon>
        <taxon>Pseudomonadota</taxon>
        <taxon>Alphaproteobacteria</taxon>
        <taxon>Rhodobacterales</taxon>
        <taxon>Roseobacteraceae</taxon>
        <taxon>Roseivivax</taxon>
    </lineage>
</organism>
<proteinExistence type="predicted"/>
<evidence type="ECO:0000313" key="3">
    <source>
        <dbReference type="Proteomes" id="UP000186684"/>
    </source>
</evidence>
<dbReference type="EMBL" id="FTOQ01000007">
    <property type="protein sequence ID" value="SIS94226.1"/>
    <property type="molecule type" value="Genomic_DNA"/>
</dbReference>
<evidence type="ECO:0000259" key="1">
    <source>
        <dbReference type="Pfam" id="PF01869"/>
    </source>
</evidence>
<dbReference type="PANTHER" id="PTHR43190:SF3">
    <property type="entry name" value="N-ACETYL-D-GLUCOSAMINE KINASE"/>
    <property type="match status" value="1"/>
</dbReference>
<protein>
    <submittedName>
        <fullName evidence="2">Glucosamine kinase</fullName>
    </submittedName>
</protein>
<keyword evidence="2" id="KW-0418">Kinase</keyword>
<dbReference type="InterPro" id="IPR002731">
    <property type="entry name" value="ATPase_BadF"/>
</dbReference>
<dbReference type="Proteomes" id="UP000186684">
    <property type="component" value="Unassembled WGS sequence"/>
</dbReference>
<dbReference type="Pfam" id="PF01869">
    <property type="entry name" value="BcrAD_BadFG"/>
    <property type="match status" value="1"/>
</dbReference>
<gene>
    <name evidence="2" type="ORF">SAMN05421759_10741</name>
</gene>
<keyword evidence="2" id="KW-0808">Transferase</keyword>
<dbReference type="AlphaFoldDB" id="A0A1N7N7B2"/>
<feature type="domain" description="ATPase BadF/BadG/BcrA/BcrD type" evidence="1">
    <location>
        <begin position="11"/>
        <end position="194"/>
    </location>
</feature>
<dbReference type="GO" id="GO:0016301">
    <property type="term" value="F:kinase activity"/>
    <property type="evidence" value="ECO:0007669"/>
    <property type="project" value="UniProtKB-KW"/>
</dbReference>
<keyword evidence="3" id="KW-1185">Reference proteome</keyword>
<reference evidence="3" key="1">
    <citation type="submission" date="2017-01" db="EMBL/GenBank/DDBJ databases">
        <authorList>
            <person name="Varghese N."/>
            <person name="Submissions S."/>
        </authorList>
    </citation>
    <scope>NUCLEOTIDE SEQUENCE [LARGE SCALE GENOMIC DNA]</scope>
    <source>
        <strain evidence="3">DSM 29430</strain>
    </source>
</reference>
<dbReference type="InterPro" id="IPR052519">
    <property type="entry name" value="Euk-type_GlcNAc_Kinase"/>
</dbReference>
<name>A0A1N7N7B2_9RHOB</name>
<dbReference type="STRING" id="633194.SAMN05421759_10741"/>
<accession>A0A1N7N7B2</accession>